<evidence type="ECO:0000259" key="1">
    <source>
        <dbReference type="Pfam" id="PF02771"/>
    </source>
</evidence>
<dbReference type="InterPro" id="IPR037069">
    <property type="entry name" value="AcylCoA_DH/ox_N_sf"/>
</dbReference>
<dbReference type="SUPFAM" id="SSF56645">
    <property type="entry name" value="Acyl-CoA dehydrogenase NM domain-like"/>
    <property type="match status" value="1"/>
</dbReference>
<organism evidence="2 3">
    <name type="scientific">Mycobacteroides abscessus 1948</name>
    <dbReference type="NCBI Taxonomy" id="1299323"/>
    <lineage>
        <taxon>Bacteria</taxon>
        <taxon>Bacillati</taxon>
        <taxon>Actinomycetota</taxon>
        <taxon>Actinomycetes</taxon>
        <taxon>Mycobacteriales</taxon>
        <taxon>Mycobacteriaceae</taxon>
        <taxon>Mycobacteroides</taxon>
        <taxon>Mycobacteroides abscessus</taxon>
    </lineage>
</organism>
<proteinExistence type="predicted"/>
<name>A0A829QM97_9MYCO</name>
<dbReference type="EMBL" id="JAOH01000002">
    <property type="protein sequence ID" value="EUA64394.1"/>
    <property type="molecule type" value="Genomic_DNA"/>
</dbReference>
<dbReference type="Proteomes" id="UP000021210">
    <property type="component" value="Unassembled WGS sequence"/>
</dbReference>
<dbReference type="GO" id="GO:0016627">
    <property type="term" value="F:oxidoreductase activity, acting on the CH-CH group of donors"/>
    <property type="evidence" value="ECO:0007669"/>
    <property type="project" value="InterPro"/>
</dbReference>
<accession>A0A829QM97</accession>
<dbReference type="InterPro" id="IPR013786">
    <property type="entry name" value="AcylCoA_DH/ox_N"/>
</dbReference>
<protein>
    <submittedName>
        <fullName evidence="2">Acyl-CoA dehydrogenase, N-terminal domain protein</fullName>
    </submittedName>
</protein>
<dbReference type="InterPro" id="IPR009100">
    <property type="entry name" value="AcylCoA_DH/oxidase_NM_dom_sf"/>
</dbReference>
<feature type="domain" description="Acyl-CoA dehydrogenase/oxidase N-terminal" evidence="1">
    <location>
        <begin position="13"/>
        <end position="110"/>
    </location>
</feature>
<reference evidence="2 3" key="1">
    <citation type="submission" date="2013-12" db="EMBL/GenBank/DDBJ databases">
        <authorList>
            <person name="Zelazny A."/>
            <person name="Olivier K."/>
            <person name="Holland S."/>
            <person name="Lenaerts A."/>
            <person name="Ordway D."/>
            <person name="DeGroote M.A."/>
            <person name="Parker T."/>
            <person name="Sizemore C."/>
            <person name="Tallon L.J."/>
            <person name="Sadzewicz L.K."/>
            <person name="Sengamalay N."/>
            <person name="Fraser C.M."/>
            <person name="Hine E."/>
            <person name="Shefchek K.A."/>
            <person name="Das S.P."/>
            <person name="Tettelin H."/>
        </authorList>
    </citation>
    <scope>NUCLEOTIDE SEQUENCE [LARGE SCALE GENOMIC DNA]</scope>
    <source>
        <strain evidence="2 3">1948</strain>
    </source>
</reference>
<dbReference type="AlphaFoldDB" id="A0A829QM97"/>
<comment type="caution">
    <text evidence="2">The sequence shown here is derived from an EMBL/GenBank/DDBJ whole genome shotgun (WGS) entry which is preliminary data.</text>
</comment>
<dbReference type="GO" id="GO:0050660">
    <property type="term" value="F:flavin adenine dinucleotide binding"/>
    <property type="evidence" value="ECO:0007669"/>
    <property type="project" value="InterPro"/>
</dbReference>
<dbReference type="Gene3D" id="1.10.540.10">
    <property type="entry name" value="Acyl-CoA dehydrogenase/oxidase, N-terminal domain"/>
    <property type="match status" value="1"/>
</dbReference>
<evidence type="ECO:0000313" key="3">
    <source>
        <dbReference type="Proteomes" id="UP000021210"/>
    </source>
</evidence>
<gene>
    <name evidence="2" type="ORF">I542_4563</name>
</gene>
<evidence type="ECO:0000313" key="2">
    <source>
        <dbReference type="EMBL" id="EUA64394.1"/>
    </source>
</evidence>
<sequence length="149" mass="14979">MSVPSGLRASGSSEVQEAARDAVRQWARSAAVIESVRKMESEPDGWGPAYVGLAELGIFGVAVPEAAGGSGAGFDDMIAMVDEAAASLVPGPVATSALVAVVLAADGHEELVPPLAARGAHGGTGADREPGHCRWAGFGRVAGRVGRYG</sequence>
<dbReference type="Pfam" id="PF02771">
    <property type="entry name" value="Acyl-CoA_dh_N"/>
    <property type="match status" value="1"/>
</dbReference>